<accession>A0ABN6P6F6</accession>
<dbReference type="Pfam" id="PF05990">
    <property type="entry name" value="DUF900"/>
    <property type="match status" value="1"/>
</dbReference>
<evidence type="ECO:0008006" key="4">
    <source>
        <dbReference type="Google" id="ProtNLM"/>
    </source>
</evidence>
<dbReference type="EMBL" id="AP025637">
    <property type="protein sequence ID" value="BDG73257.1"/>
    <property type="molecule type" value="Genomic_DNA"/>
</dbReference>
<sequence>MSASHPAASRTVHFATNRARLSVGFDAFSPAPPDGRQLWLGQIAMQSLAAPGDTETTRHPLAPPDIIGEDDFADPAKGSAARALDAWLRDAHAQDAIALFFIHGFSNSFNSAVGRAAQIAEFYDGAGVRLVPLAFSWPSDGRVIDPQLLVLGLGGVVRQYQADQRDAELSGPALARLIVEIRRAADRARKARRPVRVVLLAHSMGNLALACALEAMQNGMLTQALDATFDHALLVASDVPDTALDHRQPLRGIALLAAGVTVVIAKDGMLAFASPAANEHKRRLGHFGPNDLAGLPGRIRVVDFVAGLQTEAEKPHLQVGSATTWDTVYHQYYRNDLSARADLAEVLRGDPPTRRDDPALGGPVQEGRSRHTSLRPLPPGAIA</sequence>
<gene>
    <name evidence="2" type="ORF">Rmf_31860</name>
</gene>
<keyword evidence="3" id="KW-1185">Reference proteome</keyword>
<protein>
    <recommendedName>
        <fullName evidence="4">Alpha/beta hydrolase</fullName>
    </recommendedName>
</protein>
<feature type="region of interest" description="Disordered" evidence="1">
    <location>
        <begin position="347"/>
        <end position="383"/>
    </location>
</feature>
<feature type="compositionally biased region" description="Basic and acidic residues" evidence="1">
    <location>
        <begin position="347"/>
        <end position="358"/>
    </location>
</feature>
<proteinExistence type="predicted"/>
<dbReference type="Proteomes" id="UP000831327">
    <property type="component" value="Chromosome"/>
</dbReference>
<dbReference type="Gene3D" id="3.40.50.1820">
    <property type="entry name" value="alpha/beta hydrolase"/>
    <property type="match status" value="1"/>
</dbReference>
<reference evidence="2 3" key="1">
    <citation type="journal article" date="2016" name="Microbes Environ.">
        <title>Phylogenetically diverse aerobic anoxygenic phototrophic bacteria isolated from epilithic biofilms in Tama river, Japan.</title>
        <authorList>
            <person name="Hirose S."/>
            <person name="Matsuura K."/>
            <person name="Haruta S."/>
        </authorList>
    </citation>
    <scope>NUCLEOTIDE SEQUENCE [LARGE SCALE GENOMIC DNA]</scope>
    <source>
        <strain evidence="2 3">S08</strain>
    </source>
</reference>
<dbReference type="RefSeq" id="WP_244407490.1">
    <property type="nucleotide sequence ID" value="NZ_AP025637.1"/>
</dbReference>
<dbReference type="SUPFAM" id="SSF53474">
    <property type="entry name" value="alpha/beta-Hydrolases"/>
    <property type="match status" value="1"/>
</dbReference>
<dbReference type="InterPro" id="IPR029058">
    <property type="entry name" value="AB_hydrolase_fold"/>
</dbReference>
<name>A0ABN6P6F6_9PROT</name>
<dbReference type="InterPro" id="IPR010297">
    <property type="entry name" value="DUF900_hydrolase"/>
</dbReference>
<evidence type="ECO:0000313" key="2">
    <source>
        <dbReference type="EMBL" id="BDG73257.1"/>
    </source>
</evidence>
<evidence type="ECO:0000313" key="3">
    <source>
        <dbReference type="Proteomes" id="UP000831327"/>
    </source>
</evidence>
<organism evidence="2 3">
    <name type="scientific">Roseomonas fluvialis</name>
    <dbReference type="NCBI Taxonomy" id="1750527"/>
    <lineage>
        <taxon>Bacteria</taxon>
        <taxon>Pseudomonadati</taxon>
        <taxon>Pseudomonadota</taxon>
        <taxon>Alphaproteobacteria</taxon>
        <taxon>Acetobacterales</taxon>
        <taxon>Roseomonadaceae</taxon>
        <taxon>Roseomonas</taxon>
    </lineage>
</organism>
<evidence type="ECO:0000256" key="1">
    <source>
        <dbReference type="SAM" id="MobiDB-lite"/>
    </source>
</evidence>